<dbReference type="Pfam" id="PF08245">
    <property type="entry name" value="Mur_ligase_M"/>
    <property type="match status" value="1"/>
</dbReference>
<feature type="binding site" evidence="12">
    <location>
        <position position="177"/>
    </location>
    <ligand>
        <name>UDP-N-acetyl-alpha-D-muramoyl-L-alanyl-D-glutamate</name>
        <dbReference type="ChEBI" id="CHEBI:83900"/>
    </ligand>
</feature>
<dbReference type="InterPro" id="IPR004101">
    <property type="entry name" value="Mur_ligase_C"/>
</dbReference>
<dbReference type="SUPFAM" id="SSF53244">
    <property type="entry name" value="MurD-like peptide ligases, peptide-binding domain"/>
    <property type="match status" value="1"/>
</dbReference>
<dbReference type="Proteomes" id="UP001596142">
    <property type="component" value="Unassembled WGS sequence"/>
</dbReference>
<organism evidence="17 18">
    <name type="scientific">Thalassorhabdus alkalitolerans</name>
    <dbReference type="NCBI Taxonomy" id="2282697"/>
    <lineage>
        <taxon>Bacteria</taxon>
        <taxon>Bacillati</taxon>
        <taxon>Bacillota</taxon>
        <taxon>Bacilli</taxon>
        <taxon>Bacillales</taxon>
        <taxon>Bacillaceae</taxon>
        <taxon>Thalassorhabdus</taxon>
    </lineage>
</organism>
<dbReference type="NCBIfam" id="NF001126">
    <property type="entry name" value="PRK00139.1-4"/>
    <property type="match status" value="1"/>
</dbReference>
<dbReference type="NCBIfam" id="NF001124">
    <property type="entry name" value="PRK00139.1-2"/>
    <property type="match status" value="1"/>
</dbReference>
<dbReference type="Gene3D" id="3.90.190.20">
    <property type="entry name" value="Mur ligase, C-terminal domain"/>
    <property type="match status" value="1"/>
</dbReference>
<dbReference type="PROSITE" id="PS01011">
    <property type="entry name" value="FOLYLPOLYGLU_SYNT_1"/>
    <property type="match status" value="1"/>
</dbReference>
<dbReference type="NCBIfam" id="TIGR01085">
    <property type="entry name" value="murE"/>
    <property type="match status" value="1"/>
</dbReference>
<feature type="binding site" evidence="12">
    <location>
        <begin position="406"/>
        <end position="409"/>
    </location>
    <ligand>
        <name>meso-2,6-diaminopimelate</name>
        <dbReference type="ChEBI" id="CHEBI:57791"/>
    </ligand>
</feature>
<reference evidence="18" key="1">
    <citation type="journal article" date="2019" name="Int. J. Syst. Evol. Microbiol.">
        <title>The Global Catalogue of Microorganisms (GCM) 10K type strain sequencing project: providing services to taxonomists for standard genome sequencing and annotation.</title>
        <authorList>
            <consortium name="The Broad Institute Genomics Platform"/>
            <consortium name="The Broad Institute Genome Sequencing Center for Infectious Disease"/>
            <person name="Wu L."/>
            <person name="Ma J."/>
        </authorList>
    </citation>
    <scope>NUCLEOTIDE SEQUENCE [LARGE SCALE GENOMIC DNA]</scope>
    <source>
        <strain evidence="18">CECT 7184</strain>
    </source>
</reference>
<dbReference type="PANTHER" id="PTHR23135:SF4">
    <property type="entry name" value="UDP-N-ACETYLMURAMOYL-L-ALANYL-D-GLUTAMATE--2,6-DIAMINOPIMELATE LIGASE MURE HOMOLOG, CHLOROPLASTIC"/>
    <property type="match status" value="1"/>
</dbReference>
<feature type="binding site" evidence="12">
    <location>
        <begin position="108"/>
        <end position="114"/>
    </location>
    <ligand>
        <name>ATP</name>
        <dbReference type="ChEBI" id="CHEBI:30616"/>
    </ligand>
</feature>
<feature type="domain" description="Mur ligase central" evidence="16">
    <location>
        <begin position="106"/>
        <end position="310"/>
    </location>
</feature>
<evidence type="ECO:0000259" key="15">
    <source>
        <dbReference type="Pfam" id="PF02875"/>
    </source>
</evidence>
<dbReference type="EMBL" id="JBHSOZ010000003">
    <property type="protein sequence ID" value="MFC5712243.1"/>
    <property type="molecule type" value="Genomic_DNA"/>
</dbReference>
<evidence type="ECO:0000256" key="13">
    <source>
        <dbReference type="RuleBase" id="RU004135"/>
    </source>
</evidence>
<dbReference type="GO" id="GO:0008765">
    <property type="term" value="F:UDP-N-acetylmuramoylalanyl-D-glutamate-2,6-diaminopimelate ligase activity"/>
    <property type="evidence" value="ECO:0007669"/>
    <property type="project" value="UniProtKB-EC"/>
</dbReference>
<feature type="domain" description="Mur ligase N-terminal catalytic" evidence="14">
    <location>
        <begin position="23"/>
        <end position="90"/>
    </location>
</feature>
<proteinExistence type="inferred from homology"/>
<dbReference type="InterPro" id="IPR036565">
    <property type="entry name" value="Mur-like_cat_sf"/>
</dbReference>
<evidence type="ECO:0000256" key="2">
    <source>
        <dbReference type="ARBA" id="ARBA00005898"/>
    </source>
</evidence>
<evidence type="ECO:0000256" key="5">
    <source>
        <dbReference type="ARBA" id="ARBA00022618"/>
    </source>
</evidence>
<dbReference type="SUPFAM" id="SSF53623">
    <property type="entry name" value="MurD-like peptide ligases, catalytic domain"/>
    <property type="match status" value="1"/>
</dbReference>
<comment type="PTM">
    <text evidence="12">Carboxylation is probably crucial for Mg(2+) binding and, consequently, for the gamma-phosphate positioning of ATP.</text>
</comment>
<feature type="binding site" evidence="12">
    <location>
        <begin position="150"/>
        <end position="151"/>
    </location>
    <ligand>
        <name>UDP-N-acetyl-alpha-D-muramoyl-L-alanyl-D-glutamate</name>
        <dbReference type="ChEBI" id="CHEBI:83900"/>
    </ligand>
</feature>
<dbReference type="InterPro" id="IPR000713">
    <property type="entry name" value="Mur_ligase_N"/>
</dbReference>
<dbReference type="Pfam" id="PF02875">
    <property type="entry name" value="Mur_ligase_C"/>
    <property type="match status" value="1"/>
</dbReference>
<keyword evidence="10 12" id="KW-0131">Cell cycle</keyword>
<feature type="modified residue" description="N6-carboxylysine" evidence="12">
    <location>
        <position position="217"/>
    </location>
</feature>
<comment type="caution">
    <text evidence="17">The sequence shown here is derived from an EMBL/GenBank/DDBJ whole genome shotgun (WGS) entry which is preliminary data.</text>
</comment>
<evidence type="ECO:0000256" key="12">
    <source>
        <dbReference type="HAMAP-Rule" id="MF_00208"/>
    </source>
</evidence>
<evidence type="ECO:0000256" key="1">
    <source>
        <dbReference type="ARBA" id="ARBA00004752"/>
    </source>
</evidence>
<dbReference type="PANTHER" id="PTHR23135">
    <property type="entry name" value="MUR LIGASE FAMILY MEMBER"/>
    <property type="match status" value="1"/>
</dbReference>
<dbReference type="RefSeq" id="WP_385940470.1">
    <property type="nucleotide sequence ID" value="NZ_JBHSOZ010000003.1"/>
</dbReference>
<keyword evidence="9 12" id="KW-0573">Peptidoglycan synthesis</keyword>
<feature type="domain" description="Mur ligase C-terminal" evidence="15">
    <location>
        <begin position="333"/>
        <end position="458"/>
    </location>
</feature>
<dbReference type="SUPFAM" id="SSF63418">
    <property type="entry name" value="MurE/MurF N-terminal domain"/>
    <property type="match status" value="1"/>
</dbReference>
<evidence type="ECO:0000259" key="14">
    <source>
        <dbReference type="Pfam" id="PF01225"/>
    </source>
</evidence>
<comment type="similarity">
    <text evidence="2 12">Belongs to the MurCDEF family. MurE subfamily.</text>
</comment>
<dbReference type="InterPro" id="IPR035911">
    <property type="entry name" value="MurE/MurF_N"/>
</dbReference>
<comment type="pathway">
    <text evidence="1 12 13">Cell wall biogenesis; peptidoglycan biosynthesis.</text>
</comment>
<dbReference type="Gene3D" id="3.40.1390.10">
    <property type="entry name" value="MurE/MurF, N-terminal domain"/>
    <property type="match status" value="1"/>
</dbReference>
<dbReference type="InterPro" id="IPR013221">
    <property type="entry name" value="Mur_ligase_cen"/>
</dbReference>
<keyword evidence="3 12" id="KW-0963">Cytoplasm</keyword>
<feature type="binding site" evidence="12">
    <location>
        <position position="149"/>
    </location>
    <ligand>
        <name>UDP-N-acetyl-alpha-D-muramoyl-L-alanyl-D-glutamate</name>
        <dbReference type="ChEBI" id="CHEBI:83900"/>
    </ligand>
</feature>
<evidence type="ECO:0000256" key="11">
    <source>
        <dbReference type="ARBA" id="ARBA00023316"/>
    </source>
</evidence>
<name>A0ABW0YP38_9BACI</name>
<dbReference type="Gene3D" id="3.40.1190.10">
    <property type="entry name" value="Mur-like, catalytic domain"/>
    <property type="match status" value="1"/>
</dbReference>
<evidence type="ECO:0000256" key="10">
    <source>
        <dbReference type="ARBA" id="ARBA00023306"/>
    </source>
</evidence>
<protein>
    <recommendedName>
        <fullName evidence="12">UDP-N-acetylmuramoyl-L-alanyl-D-glutamate--2,6-diaminopimelate ligase</fullName>
        <ecNumber evidence="12">6.3.2.13</ecNumber>
    </recommendedName>
    <alternativeName>
        <fullName evidence="12">Meso-A2pm-adding enzyme</fullName>
    </alternativeName>
    <alternativeName>
        <fullName evidence="12">Meso-diaminopimelate-adding enzyme</fullName>
    </alternativeName>
    <alternativeName>
        <fullName evidence="12">UDP-MurNAc-L-Ala-D-Glu:meso-diaminopimelate ligase</fullName>
    </alternativeName>
    <alternativeName>
        <fullName evidence="12">UDP-MurNAc-tripeptide synthetase</fullName>
    </alternativeName>
    <alternativeName>
        <fullName evidence="12">UDP-N-acetylmuramyl-tripeptide synthetase</fullName>
    </alternativeName>
</protein>
<evidence type="ECO:0000256" key="7">
    <source>
        <dbReference type="ARBA" id="ARBA00022840"/>
    </source>
</evidence>
<evidence type="ECO:0000313" key="18">
    <source>
        <dbReference type="Proteomes" id="UP001596142"/>
    </source>
</evidence>
<keyword evidence="5 12" id="KW-0132">Cell division</keyword>
<keyword evidence="8 12" id="KW-0133">Cell shape</keyword>
<dbReference type="HAMAP" id="MF_00208">
    <property type="entry name" value="MurE"/>
    <property type="match status" value="1"/>
</dbReference>
<feature type="binding site" evidence="12">
    <location>
        <position position="456"/>
    </location>
    <ligand>
        <name>meso-2,6-diaminopimelate</name>
        <dbReference type="ChEBI" id="CHEBI:57791"/>
    </ligand>
</feature>
<comment type="catalytic activity">
    <reaction evidence="12">
        <text>UDP-N-acetyl-alpha-D-muramoyl-L-alanyl-D-glutamate + meso-2,6-diaminopimelate + ATP = UDP-N-acetyl-alpha-D-muramoyl-L-alanyl-gamma-D-glutamyl-meso-2,6-diaminopimelate + ADP + phosphate + H(+)</text>
        <dbReference type="Rhea" id="RHEA:23676"/>
        <dbReference type="ChEBI" id="CHEBI:15378"/>
        <dbReference type="ChEBI" id="CHEBI:30616"/>
        <dbReference type="ChEBI" id="CHEBI:43474"/>
        <dbReference type="ChEBI" id="CHEBI:57791"/>
        <dbReference type="ChEBI" id="CHEBI:83900"/>
        <dbReference type="ChEBI" id="CHEBI:83905"/>
        <dbReference type="ChEBI" id="CHEBI:456216"/>
        <dbReference type="EC" id="6.3.2.13"/>
    </reaction>
</comment>
<keyword evidence="18" id="KW-1185">Reference proteome</keyword>
<evidence type="ECO:0000259" key="16">
    <source>
        <dbReference type="Pfam" id="PF08245"/>
    </source>
</evidence>
<dbReference type="InterPro" id="IPR005761">
    <property type="entry name" value="UDP-N-AcMur-Glu-dNH2Pim_ligase"/>
</dbReference>
<feature type="short sequence motif" description="Meso-diaminopimelate recognition motif" evidence="12">
    <location>
        <begin position="406"/>
        <end position="409"/>
    </location>
</feature>
<keyword evidence="4 12" id="KW-0436">Ligase</keyword>
<feature type="binding site" evidence="12">
    <location>
        <position position="460"/>
    </location>
    <ligand>
        <name>meso-2,6-diaminopimelate</name>
        <dbReference type="ChEBI" id="CHEBI:57791"/>
    </ligand>
</feature>
<feature type="binding site" evidence="12">
    <location>
        <position position="382"/>
    </location>
    <ligand>
        <name>meso-2,6-diaminopimelate</name>
        <dbReference type="ChEBI" id="CHEBI:57791"/>
    </ligand>
</feature>
<gene>
    <name evidence="12" type="primary">murE</name>
    <name evidence="17" type="ORF">ACFPU1_05575</name>
</gene>
<feature type="binding site" evidence="12">
    <location>
        <position position="30"/>
    </location>
    <ligand>
        <name>UDP-N-acetyl-alpha-D-muramoyl-L-alanyl-D-glutamate</name>
        <dbReference type="ChEBI" id="CHEBI:83900"/>
    </ligand>
</feature>
<keyword evidence="6 12" id="KW-0547">Nucleotide-binding</keyword>
<dbReference type="InterPro" id="IPR036615">
    <property type="entry name" value="Mur_ligase_C_dom_sf"/>
</dbReference>
<evidence type="ECO:0000313" key="17">
    <source>
        <dbReference type="EMBL" id="MFC5712243.1"/>
    </source>
</evidence>
<evidence type="ECO:0000256" key="6">
    <source>
        <dbReference type="ARBA" id="ARBA00022741"/>
    </source>
</evidence>
<evidence type="ECO:0000256" key="4">
    <source>
        <dbReference type="ARBA" id="ARBA00022598"/>
    </source>
</evidence>
<dbReference type="InterPro" id="IPR018109">
    <property type="entry name" value="Folylpolyglutamate_synth_CS"/>
</dbReference>
<feature type="binding site" evidence="12">
    <location>
        <position position="185"/>
    </location>
    <ligand>
        <name>UDP-N-acetyl-alpha-D-muramoyl-L-alanyl-D-glutamate</name>
        <dbReference type="ChEBI" id="CHEBI:83900"/>
    </ligand>
</feature>
<evidence type="ECO:0000256" key="8">
    <source>
        <dbReference type="ARBA" id="ARBA00022960"/>
    </source>
</evidence>
<dbReference type="EC" id="6.3.2.13" evidence="12"/>
<keyword evidence="11 12" id="KW-0961">Cell wall biogenesis/degradation</keyword>
<keyword evidence="7 12" id="KW-0067">ATP-binding</keyword>
<comment type="subcellular location">
    <subcellularLocation>
        <location evidence="12 13">Cytoplasm</location>
    </subcellularLocation>
</comment>
<sequence length="489" mass="53705">MLLNDLCSSLISYTKTARENPDITSMEMDSRKVTPGSLFVCIKGYTVDGHEYAGEAVKKGAAALLAERELDVNVPVIVVRDVKRAMAVLSSVFYNHPTRKMRLIGITGTNGKTTTTHLIDHVLKDSGQHTGMVGTLYTKIGEETIENKNTTPESLVLQQTFGKMVSQNIETCTMEVSSHALDLGRVRGCDFDIAVFTNLTKDHLDYHETMEAYKQAKGLLFAQLGNHYEGRGKTAVLNADDPASSLYERMTSAQVLTYGIKNESDIKAENIAIRPWGTSFEAVTPWGKETFSLKLIGMFSVYNALAAITASLLSNISLADIKRSLEAIEGVDGRFETVDAGQDFTVVVDYAHTPDSLENVLKTVKEMAEKNIYVIVGCGGDRDKTKRPEMAAIASEFADTAIFTSDNPRSEDPKAILEDMVKGVEKSNYTVIESRKEAIEHAVHSAAAKDIIVIAGKGHETYQIIGSEVLTFDDREEARKAIKKIKADR</sequence>
<accession>A0ABW0YP38</accession>
<evidence type="ECO:0000256" key="9">
    <source>
        <dbReference type="ARBA" id="ARBA00022984"/>
    </source>
</evidence>
<dbReference type="Pfam" id="PF01225">
    <property type="entry name" value="Mur_ligase"/>
    <property type="match status" value="1"/>
</dbReference>
<comment type="cofactor">
    <cofactor evidence="12">
        <name>Mg(2+)</name>
        <dbReference type="ChEBI" id="CHEBI:18420"/>
    </cofactor>
</comment>
<evidence type="ECO:0000256" key="3">
    <source>
        <dbReference type="ARBA" id="ARBA00022490"/>
    </source>
</evidence>
<comment type="caution">
    <text evidence="12">Lacks conserved residue(s) required for the propagation of feature annotation.</text>
</comment>
<keyword evidence="12" id="KW-0460">Magnesium</keyword>
<comment type="function">
    <text evidence="12">Catalyzes the addition of meso-diaminopimelic acid to the nucleotide precursor UDP-N-acetylmuramoyl-L-alanyl-D-glutamate (UMAG) in the biosynthesis of bacterial cell-wall peptidoglycan.</text>
</comment>